<dbReference type="EMBL" id="CAJPWZ010002076">
    <property type="protein sequence ID" value="CAG2230611.1"/>
    <property type="molecule type" value="Genomic_DNA"/>
</dbReference>
<keyword evidence="3" id="KW-1185">Reference proteome</keyword>
<comment type="caution">
    <text evidence="2">The sequence shown here is derived from an EMBL/GenBank/DDBJ whole genome shotgun (WGS) entry which is preliminary data.</text>
</comment>
<evidence type="ECO:0000313" key="3">
    <source>
        <dbReference type="Proteomes" id="UP000683360"/>
    </source>
</evidence>
<accession>A0A8S3TLE1</accession>
<proteinExistence type="predicted"/>
<dbReference type="Proteomes" id="UP000683360">
    <property type="component" value="Unassembled WGS sequence"/>
</dbReference>
<reference evidence="2" key="1">
    <citation type="submission" date="2021-03" db="EMBL/GenBank/DDBJ databases">
        <authorList>
            <person name="Bekaert M."/>
        </authorList>
    </citation>
    <scope>NUCLEOTIDE SEQUENCE</scope>
</reference>
<gene>
    <name evidence="2" type="ORF">MEDL_43450</name>
</gene>
<keyword evidence="1" id="KW-0175">Coiled coil</keyword>
<name>A0A8S3TLE1_MYTED</name>
<protein>
    <submittedName>
        <fullName evidence="2">Uncharacterized protein</fullName>
    </submittedName>
</protein>
<dbReference type="AlphaFoldDB" id="A0A8S3TLE1"/>
<organism evidence="2 3">
    <name type="scientific">Mytilus edulis</name>
    <name type="common">Blue mussel</name>
    <dbReference type="NCBI Taxonomy" id="6550"/>
    <lineage>
        <taxon>Eukaryota</taxon>
        <taxon>Metazoa</taxon>
        <taxon>Spiralia</taxon>
        <taxon>Lophotrochozoa</taxon>
        <taxon>Mollusca</taxon>
        <taxon>Bivalvia</taxon>
        <taxon>Autobranchia</taxon>
        <taxon>Pteriomorphia</taxon>
        <taxon>Mytilida</taxon>
        <taxon>Mytiloidea</taxon>
        <taxon>Mytilidae</taxon>
        <taxon>Mytilinae</taxon>
        <taxon>Mytilus</taxon>
    </lineage>
</organism>
<evidence type="ECO:0000313" key="2">
    <source>
        <dbReference type="EMBL" id="CAG2230611.1"/>
    </source>
</evidence>
<feature type="coiled-coil region" evidence="1">
    <location>
        <begin position="228"/>
        <end position="263"/>
    </location>
</feature>
<sequence length="405" mass="47556">MNVRFKPFYVLLIKDRDHFFKCTSECILSEHNGHTLGKIKETTDSSRKATENIIEDLKSKGDMITKTLKEVKSNILPKLKSDSDKFSEMATSTSKGFQLFIDHVTTRSQTAASDFFQIEKESVLKYLASLECLRESYTKTYTKCENLLQEKHDATFLFEKKLLQKYMDSLDEIPQLISPKSIDVFKQDDFVNSVIEEIQHKFTIGILLEKQNEVDKLTNEVMKSKSISKDLEMEKNKLQTKIITENRKAMQTLKEELQEEKAKQYGQEQAKLETREDRQEIQGRQMYPDFTDWQDAFVPIPSNMDASMTEIPNKWDKKTNIDKEKQRENVVKYDTGIDDEQKRIVSAKRWNSSFESSGSKVEEKDSKQSFDYTNGIEHVEHVEYKDFKGRLIYRNRNDNTWYYVN</sequence>
<evidence type="ECO:0000256" key="1">
    <source>
        <dbReference type="SAM" id="Coils"/>
    </source>
</evidence>